<keyword evidence="2" id="KW-1185">Reference proteome</keyword>
<proteinExistence type="predicted"/>
<comment type="caution">
    <text evidence="1">The sequence shown here is derived from an EMBL/GenBank/DDBJ whole genome shotgun (WGS) entry which is preliminary data.</text>
</comment>
<gene>
    <name evidence="1" type="ORF">PPROV_000930500</name>
</gene>
<dbReference type="Proteomes" id="UP000660262">
    <property type="component" value="Unassembled WGS sequence"/>
</dbReference>
<dbReference type="EMBL" id="BNJQ01000030">
    <property type="protein sequence ID" value="GHP10574.1"/>
    <property type="molecule type" value="Genomic_DNA"/>
</dbReference>
<evidence type="ECO:0000313" key="2">
    <source>
        <dbReference type="Proteomes" id="UP000660262"/>
    </source>
</evidence>
<reference evidence="1" key="1">
    <citation type="submission" date="2020-10" db="EMBL/GenBank/DDBJ databases">
        <title>Unveiling of a novel bifunctional photoreceptor, Dualchrome1, isolated from a cosmopolitan green alga.</title>
        <authorList>
            <person name="Suzuki S."/>
            <person name="Kawachi M."/>
        </authorList>
    </citation>
    <scope>NUCLEOTIDE SEQUENCE</scope>
    <source>
        <strain evidence="1">NIES 2893</strain>
    </source>
</reference>
<evidence type="ECO:0000313" key="1">
    <source>
        <dbReference type="EMBL" id="GHP10574.1"/>
    </source>
</evidence>
<dbReference type="AlphaFoldDB" id="A0A830HTR0"/>
<accession>A0A830HTR0</accession>
<protein>
    <submittedName>
        <fullName evidence="1">Uncharacterized protein</fullName>
    </submittedName>
</protein>
<dbReference type="OrthoDB" id="533331at2759"/>
<organism evidence="1 2">
    <name type="scientific">Pycnococcus provasolii</name>
    <dbReference type="NCBI Taxonomy" id="41880"/>
    <lineage>
        <taxon>Eukaryota</taxon>
        <taxon>Viridiplantae</taxon>
        <taxon>Chlorophyta</taxon>
        <taxon>Pseudoscourfieldiophyceae</taxon>
        <taxon>Pseudoscourfieldiales</taxon>
        <taxon>Pycnococcaceae</taxon>
        <taxon>Pycnococcus</taxon>
    </lineage>
</organism>
<sequence length="276" mass="29901">MPYHVPSRILLHIDRPLWHSGSDDARSFLAQASYIEYQLAQHARNVRLNDGNNNLSWNQTSHAMLADIAQRLNRITATAKRAAATSLSNAIAKAGLHASFPALHAVANHIADVQHVDEIAVAQVLADQGVASTAAASAKRNATEAYLAFAATAHQLYSVAEQVRDDAADPSAHKYIAHQIALVYQSLNQFGRESADAVRPLKRRIESRFEEVKSHIESQTASASTTNEPLISNEQSAWIAGIASEAAQFVNAVPACMVERLEPLGSALRCGLRRGD</sequence>
<name>A0A830HTR0_9CHLO</name>